<evidence type="ECO:0000256" key="5">
    <source>
        <dbReference type="ARBA" id="ARBA00023163"/>
    </source>
</evidence>
<dbReference type="InterPro" id="IPR004827">
    <property type="entry name" value="bZIP"/>
</dbReference>
<dbReference type="PROSITE" id="PS50217">
    <property type="entry name" value="BZIP"/>
    <property type="match status" value="1"/>
</dbReference>
<reference evidence="10 11" key="1">
    <citation type="journal article" date="2023" name="bioRxiv">
        <title>Genome report: Whole genome sequence and annotation of Penstemon davidsonii.</title>
        <authorList>
            <person name="Ostevik K.L."/>
            <person name="Alabady M."/>
            <person name="Zhang M."/>
            <person name="Rausher M.D."/>
        </authorList>
    </citation>
    <scope>NUCLEOTIDE SEQUENCE [LARGE SCALE GENOMIC DNA]</scope>
    <source>
        <strain evidence="10">DNT005</strain>
        <tissue evidence="10">Whole leaf</tissue>
    </source>
</reference>
<feature type="domain" description="BZIP" evidence="9">
    <location>
        <begin position="253"/>
        <end position="316"/>
    </location>
</feature>
<feature type="region of interest" description="Disordered" evidence="8">
    <location>
        <begin position="134"/>
        <end position="191"/>
    </location>
</feature>
<dbReference type="SMART" id="SM00338">
    <property type="entry name" value="BRLZ"/>
    <property type="match status" value="1"/>
</dbReference>
<evidence type="ECO:0000256" key="6">
    <source>
        <dbReference type="ARBA" id="ARBA00023242"/>
    </source>
</evidence>
<keyword evidence="7" id="KW-0175">Coiled coil</keyword>
<dbReference type="Pfam" id="PF16596">
    <property type="entry name" value="MFMR_assoc"/>
    <property type="match status" value="1"/>
</dbReference>
<proteinExistence type="inferred from homology"/>
<feature type="region of interest" description="Disordered" evidence="8">
    <location>
        <begin position="343"/>
        <end position="381"/>
    </location>
</feature>
<evidence type="ECO:0000256" key="4">
    <source>
        <dbReference type="ARBA" id="ARBA00023125"/>
    </source>
</evidence>
<feature type="coiled-coil region" evidence="7">
    <location>
        <begin position="285"/>
        <end position="319"/>
    </location>
</feature>
<evidence type="ECO:0000256" key="3">
    <source>
        <dbReference type="ARBA" id="ARBA00023015"/>
    </source>
</evidence>
<gene>
    <name evidence="10" type="ORF">RD792_015761</name>
</gene>
<dbReference type="InterPro" id="IPR012900">
    <property type="entry name" value="MFMR"/>
</dbReference>
<feature type="compositionally biased region" description="Polar residues" evidence="8">
    <location>
        <begin position="355"/>
        <end position="364"/>
    </location>
</feature>
<comment type="similarity">
    <text evidence="2">Belongs to the bZIP family.</text>
</comment>
<keyword evidence="4" id="KW-0238">DNA-binding</keyword>
<dbReference type="SUPFAM" id="SSF57959">
    <property type="entry name" value="Leucine zipper domain"/>
    <property type="match status" value="1"/>
</dbReference>
<evidence type="ECO:0000259" key="9">
    <source>
        <dbReference type="PROSITE" id="PS50217"/>
    </source>
</evidence>
<keyword evidence="5" id="KW-0804">Transcription</keyword>
<dbReference type="InterPro" id="IPR046347">
    <property type="entry name" value="bZIP_sf"/>
</dbReference>
<feature type="region of interest" description="Disordered" evidence="8">
    <location>
        <begin position="257"/>
        <end position="276"/>
    </location>
</feature>
<comment type="subcellular location">
    <subcellularLocation>
        <location evidence="1">Nucleus</location>
    </subcellularLocation>
</comment>
<name>A0ABR0CI40_9LAMI</name>
<keyword evidence="11" id="KW-1185">Reference proteome</keyword>
<accession>A0ABR0CI40</accession>
<evidence type="ECO:0000313" key="10">
    <source>
        <dbReference type="EMBL" id="KAK4476602.1"/>
    </source>
</evidence>
<keyword evidence="3" id="KW-0805">Transcription regulation</keyword>
<dbReference type="InterPro" id="IPR044827">
    <property type="entry name" value="GBF-like"/>
</dbReference>
<feature type="compositionally biased region" description="Polar residues" evidence="8">
    <location>
        <begin position="12"/>
        <end position="22"/>
    </location>
</feature>
<evidence type="ECO:0000256" key="7">
    <source>
        <dbReference type="SAM" id="Coils"/>
    </source>
</evidence>
<dbReference type="Gene3D" id="1.20.5.170">
    <property type="match status" value="1"/>
</dbReference>
<dbReference type="Pfam" id="PF07777">
    <property type="entry name" value="MFMR"/>
    <property type="match status" value="1"/>
</dbReference>
<dbReference type="PROSITE" id="PS00036">
    <property type="entry name" value="BZIP_BASIC"/>
    <property type="match status" value="1"/>
</dbReference>
<dbReference type="PANTHER" id="PTHR45967">
    <property type="entry name" value="G-BOX-BINDING FACTOR 3-RELATED"/>
    <property type="match status" value="1"/>
</dbReference>
<dbReference type="InterPro" id="IPR045314">
    <property type="entry name" value="bZIP_plant_GBF1"/>
</dbReference>
<comment type="caution">
    <text evidence="10">The sequence shown here is derived from an EMBL/GenBank/DDBJ whole genome shotgun (WGS) entry which is preliminary data.</text>
</comment>
<feature type="region of interest" description="Disordered" evidence="8">
    <location>
        <begin position="1"/>
        <end position="25"/>
    </location>
</feature>
<protein>
    <recommendedName>
        <fullName evidence="9">BZIP domain-containing protein</fullName>
    </recommendedName>
</protein>
<dbReference type="EMBL" id="JAYDYQ010002688">
    <property type="protein sequence ID" value="KAK4476602.1"/>
    <property type="molecule type" value="Genomic_DNA"/>
</dbReference>
<dbReference type="Proteomes" id="UP001291926">
    <property type="component" value="Unassembled WGS sequence"/>
</dbReference>
<feature type="compositionally biased region" description="Basic and acidic residues" evidence="8">
    <location>
        <begin position="1"/>
        <end position="11"/>
    </location>
</feature>
<dbReference type="CDD" id="cd14702">
    <property type="entry name" value="bZIP_plant_GBF1"/>
    <property type="match status" value="1"/>
</dbReference>
<organism evidence="10 11">
    <name type="scientific">Penstemon davidsonii</name>
    <dbReference type="NCBI Taxonomy" id="160366"/>
    <lineage>
        <taxon>Eukaryota</taxon>
        <taxon>Viridiplantae</taxon>
        <taxon>Streptophyta</taxon>
        <taxon>Embryophyta</taxon>
        <taxon>Tracheophyta</taxon>
        <taxon>Spermatophyta</taxon>
        <taxon>Magnoliopsida</taxon>
        <taxon>eudicotyledons</taxon>
        <taxon>Gunneridae</taxon>
        <taxon>Pentapetalae</taxon>
        <taxon>asterids</taxon>
        <taxon>lamiids</taxon>
        <taxon>Lamiales</taxon>
        <taxon>Plantaginaceae</taxon>
        <taxon>Cheloneae</taxon>
        <taxon>Penstemon</taxon>
    </lineage>
</organism>
<sequence>MGNGEEEKASKPENSSSPSKDPNNVHVYTDWATMQAYYGPRLAVSPYLNSAVASPHAPPPYMWGPPQAMISPFGTPYAAFYAHGGIYPHPGIPLGGTTLGMETPVKSPGNADGGFVKKLKEFDGLAMSIGNGYGTDRGLSQSEETEDSSDGSIGVTEGAVNTSKKRSRQGSPDNTADGKAQRKDVSTIPSLEVSRTPEKLIDVISTATVPVKTTENINAALIIKDPSNLKPSSTDFVPQTSMSKDIWLQSERELRRERRKQSNRESARRSRLKKQALSEDLAAKVQTLTTENMTLKLEMNELKESSEKLRLENATLMVNLKKMDELRMRKPFGTVNLLARVNNSDSTERDGDSYENPSSGSTLRQLLDGSPCRTADAVAAG</sequence>
<dbReference type="PANTHER" id="PTHR45967:SF1">
    <property type="entry name" value="G-BOX-BINDING FACTOR 3"/>
    <property type="match status" value="1"/>
</dbReference>
<dbReference type="Pfam" id="PF00170">
    <property type="entry name" value="bZIP_1"/>
    <property type="match status" value="1"/>
</dbReference>
<evidence type="ECO:0000256" key="8">
    <source>
        <dbReference type="SAM" id="MobiDB-lite"/>
    </source>
</evidence>
<feature type="compositionally biased region" description="Basic and acidic residues" evidence="8">
    <location>
        <begin position="257"/>
        <end position="268"/>
    </location>
</feature>
<evidence type="ECO:0000256" key="2">
    <source>
        <dbReference type="ARBA" id="ARBA00007163"/>
    </source>
</evidence>
<keyword evidence="6" id="KW-0539">Nucleus</keyword>
<evidence type="ECO:0000313" key="11">
    <source>
        <dbReference type="Proteomes" id="UP001291926"/>
    </source>
</evidence>
<evidence type="ECO:0000256" key="1">
    <source>
        <dbReference type="ARBA" id="ARBA00004123"/>
    </source>
</evidence>